<evidence type="ECO:0000256" key="1">
    <source>
        <dbReference type="SAM" id="Phobius"/>
    </source>
</evidence>
<dbReference type="HOGENOM" id="CLU_044614_1_0_1"/>
<feature type="transmembrane region" description="Helical" evidence="1">
    <location>
        <begin position="12"/>
        <end position="32"/>
    </location>
</feature>
<dbReference type="Proteomes" id="UP000016930">
    <property type="component" value="Unassembled WGS sequence"/>
</dbReference>
<feature type="transmembrane region" description="Helical" evidence="1">
    <location>
        <begin position="98"/>
        <end position="116"/>
    </location>
</feature>
<accession>M2QJA6</accession>
<keyword evidence="1" id="KW-0472">Membrane</keyword>
<keyword evidence="3" id="KW-1185">Reference proteome</keyword>
<proteinExistence type="predicted"/>
<organism evidence="2 3">
    <name type="scientific">Ceriporiopsis subvermispora (strain B)</name>
    <name type="common">White-rot fungus</name>
    <name type="synonym">Gelatoporia subvermispora</name>
    <dbReference type="NCBI Taxonomy" id="914234"/>
    <lineage>
        <taxon>Eukaryota</taxon>
        <taxon>Fungi</taxon>
        <taxon>Dikarya</taxon>
        <taxon>Basidiomycota</taxon>
        <taxon>Agaricomycotina</taxon>
        <taxon>Agaricomycetes</taxon>
        <taxon>Polyporales</taxon>
        <taxon>Gelatoporiaceae</taxon>
        <taxon>Gelatoporia</taxon>
    </lineage>
</organism>
<reference evidence="2 3" key="1">
    <citation type="journal article" date="2012" name="Proc. Natl. Acad. Sci. U.S.A.">
        <title>Comparative genomics of Ceriporiopsis subvermispora and Phanerochaete chrysosporium provide insight into selective ligninolysis.</title>
        <authorList>
            <person name="Fernandez-Fueyo E."/>
            <person name="Ruiz-Duenas F.J."/>
            <person name="Ferreira P."/>
            <person name="Floudas D."/>
            <person name="Hibbett D.S."/>
            <person name="Canessa P."/>
            <person name="Larrondo L.F."/>
            <person name="James T.Y."/>
            <person name="Seelenfreund D."/>
            <person name="Lobos S."/>
            <person name="Polanco R."/>
            <person name="Tello M."/>
            <person name="Honda Y."/>
            <person name="Watanabe T."/>
            <person name="Watanabe T."/>
            <person name="Ryu J.S."/>
            <person name="Kubicek C.P."/>
            <person name="Schmoll M."/>
            <person name="Gaskell J."/>
            <person name="Hammel K.E."/>
            <person name="St John F.J."/>
            <person name="Vanden Wymelenberg A."/>
            <person name="Sabat G."/>
            <person name="Splinter BonDurant S."/>
            <person name="Syed K."/>
            <person name="Yadav J.S."/>
            <person name="Doddapaneni H."/>
            <person name="Subramanian V."/>
            <person name="Lavin J.L."/>
            <person name="Oguiza J.A."/>
            <person name="Perez G."/>
            <person name="Pisabarro A.G."/>
            <person name="Ramirez L."/>
            <person name="Santoyo F."/>
            <person name="Master E."/>
            <person name="Coutinho P.M."/>
            <person name="Henrissat B."/>
            <person name="Lombard V."/>
            <person name="Magnuson J.K."/>
            <person name="Kuees U."/>
            <person name="Hori C."/>
            <person name="Igarashi K."/>
            <person name="Samejima M."/>
            <person name="Held B.W."/>
            <person name="Barry K.W."/>
            <person name="LaButti K.M."/>
            <person name="Lapidus A."/>
            <person name="Lindquist E.A."/>
            <person name="Lucas S.M."/>
            <person name="Riley R."/>
            <person name="Salamov A.A."/>
            <person name="Hoffmeister D."/>
            <person name="Schwenk D."/>
            <person name="Hadar Y."/>
            <person name="Yarden O."/>
            <person name="de Vries R.P."/>
            <person name="Wiebenga A."/>
            <person name="Stenlid J."/>
            <person name="Eastwood D."/>
            <person name="Grigoriev I.V."/>
            <person name="Berka R.M."/>
            <person name="Blanchette R.A."/>
            <person name="Kersten P."/>
            <person name="Martinez A.T."/>
            <person name="Vicuna R."/>
            <person name="Cullen D."/>
        </authorList>
    </citation>
    <scope>NUCLEOTIDE SEQUENCE [LARGE SCALE GENOMIC DNA]</scope>
    <source>
        <strain evidence="2 3">B</strain>
    </source>
</reference>
<protein>
    <submittedName>
        <fullName evidence="2">Uncharacterized protein</fullName>
    </submittedName>
</protein>
<dbReference type="AlphaFoldDB" id="M2QJA6"/>
<gene>
    <name evidence="2" type="ORF">CERSUDRAFT_118836</name>
</gene>
<feature type="transmembrane region" description="Helical" evidence="1">
    <location>
        <begin position="203"/>
        <end position="228"/>
    </location>
</feature>
<feature type="transmembrane region" description="Helical" evidence="1">
    <location>
        <begin position="159"/>
        <end position="182"/>
    </location>
</feature>
<sequence length="329" mass="36020">MGLSLGEAQVLSLFLTSIFLGIHLVTFALVLWTQFVRYPSRGRNINWLLVAVSVVLGTVGILDGSLGAVTNAQVWTSGNQSLFTKDTWPNGVRIVDQVIPPIVGDAMLTYRCWMVYERSWKVVVAPACIWIAGVSISVFIVAKSIAIKSASGVNDPSLTVYYGVALTLTVVLNFIATSSIVLRIWRMNKNIRQYVGRHDKLIYIIRIVIESGLLYTTAALITLLTAVTNNNADYIVGDCLVQITGIAFNLMIVRFDQNLASRSVIESHHLSWHVAEHVSDPSSGRTVRQQVETAQDIPILDLQRSPAEGASTATLMISKKPPSLNVANV</sequence>
<feature type="transmembrane region" description="Helical" evidence="1">
    <location>
        <begin position="234"/>
        <end position="253"/>
    </location>
</feature>
<keyword evidence="1" id="KW-1133">Transmembrane helix</keyword>
<keyword evidence="1" id="KW-0812">Transmembrane</keyword>
<dbReference type="EMBL" id="KB445812">
    <property type="protein sequence ID" value="EMD32205.1"/>
    <property type="molecule type" value="Genomic_DNA"/>
</dbReference>
<evidence type="ECO:0000313" key="3">
    <source>
        <dbReference type="Proteomes" id="UP000016930"/>
    </source>
</evidence>
<dbReference type="OrthoDB" id="3357408at2759"/>
<feature type="transmembrane region" description="Helical" evidence="1">
    <location>
        <begin position="123"/>
        <end position="147"/>
    </location>
</feature>
<feature type="transmembrane region" description="Helical" evidence="1">
    <location>
        <begin position="44"/>
        <end position="62"/>
    </location>
</feature>
<evidence type="ECO:0000313" key="2">
    <source>
        <dbReference type="EMBL" id="EMD32205.1"/>
    </source>
</evidence>
<name>M2QJA6_CERS8</name>